<sequence>MPEIKGKKISWSALFAAAIGGVGLNFLLNLLALAFGISSFSVEENTHTRFLISGYLLFCLSAFIAMFFTGWLGGKLSSGQLLPRAWGIIYGFLAWCLLLLFTIILITNMIQYTAFHANFTSNLTGIHISADSPMMTETVSEKEGKPAIPDSEKAQKIVRLNIYQTFFLFLIGALASCIGGYIGYRPGHSGGMYENR</sequence>
<feature type="transmembrane region" description="Helical" evidence="1">
    <location>
        <begin position="85"/>
        <end position="106"/>
    </location>
</feature>
<accession>A0A378ICZ1</accession>
<evidence type="ECO:0000256" key="1">
    <source>
        <dbReference type="SAM" id="Phobius"/>
    </source>
</evidence>
<dbReference type="EMBL" id="LNXT01000005">
    <property type="protein sequence ID" value="KTC75302.1"/>
    <property type="molecule type" value="Genomic_DNA"/>
</dbReference>
<name>A0A378ICZ1_9GAMM</name>
<organism evidence="3 5">
    <name type="scientific">Legionella birminghamensis</name>
    <dbReference type="NCBI Taxonomy" id="28083"/>
    <lineage>
        <taxon>Bacteria</taxon>
        <taxon>Pseudomonadati</taxon>
        <taxon>Pseudomonadota</taxon>
        <taxon>Gammaproteobacteria</taxon>
        <taxon>Legionellales</taxon>
        <taxon>Legionellaceae</taxon>
        <taxon>Legionella</taxon>
    </lineage>
</organism>
<gene>
    <name evidence="2" type="ORF">Lbir_0447</name>
    <name evidence="3" type="ORF">NCTC12437_02887</name>
</gene>
<reference evidence="3 5" key="2">
    <citation type="submission" date="2018-06" db="EMBL/GenBank/DDBJ databases">
        <authorList>
            <consortium name="Pathogen Informatics"/>
            <person name="Doyle S."/>
        </authorList>
    </citation>
    <scope>NUCLEOTIDE SEQUENCE [LARGE SCALE GENOMIC DNA]</scope>
    <source>
        <strain evidence="3 5">NCTC12437</strain>
    </source>
</reference>
<evidence type="ECO:0000313" key="2">
    <source>
        <dbReference type="EMBL" id="KTC75302.1"/>
    </source>
</evidence>
<dbReference type="AlphaFoldDB" id="A0A378ICZ1"/>
<protein>
    <recommendedName>
        <fullName evidence="6">Transmembrane protein</fullName>
    </recommendedName>
</protein>
<keyword evidence="1" id="KW-1133">Transmembrane helix</keyword>
<proteinExistence type="predicted"/>
<evidence type="ECO:0000313" key="5">
    <source>
        <dbReference type="Proteomes" id="UP000255066"/>
    </source>
</evidence>
<keyword evidence="1" id="KW-0812">Transmembrane</keyword>
<keyword evidence="4" id="KW-1185">Reference proteome</keyword>
<feature type="transmembrane region" description="Helical" evidence="1">
    <location>
        <begin position="50"/>
        <end position="73"/>
    </location>
</feature>
<dbReference type="RefSeq" id="WP_058522566.1">
    <property type="nucleotide sequence ID" value="NZ_CAAAHV010000016.1"/>
</dbReference>
<feature type="transmembrane region" description="Helical" evidence="1">
    <location>
        <begin position="12"/>
        <end position="38"/>
    </location>
</feature>
<dbReference type="OrthoDB" id="5652645at2"/>
<dbReference type="Proteomes" id="UP000255066">
    <property type="component" value="Unassembled WGS sequence"/>
</dbReference>
<evidence type="ECO:0000313" key="3">
    <source>
        <dbReference type="EMBL" id="STX33069.1"/>
    </source>
</evidence>
<dbReference type="Proteomes" id="UP000054735">
    <property type="component" value="Unassembled WGS sequence"/>
</dbReference>
<feature type="transmembrane region" description="Helical" evidence="1">
    <location>
        <begin position="162"/>
        <end position="184"/>
    </location>
</feature>
<dbReference type="STRING" id="28083.Lbir_0447"/>
<evidence type="ECO:0000313" key="4">
    <source>
        <dbReference type="Proteomes" id="UP000054735"/>
    </source>
</evidence>
<reference evidence="2 4" key="1">
    <citation type="submission" date="2015-11" db="EMBL/GenBank/DDBJ databases">
        <title>Genomic analysis of 38 Legionella species identifies large and diverse effector repertoires.</title>
        <authorList>
            <person name="Burstein D."/>
            <person name="Amaro F."/>
            <person name="Zusman T."/>
            <person name="Lifshitz Z."/>
            <person name="Cohen O."/>
            <person name="Gilbert J.A."/>
            <person name="Pupko T."/>
            <person name="Shuman H.A."/>
            <person name="Segal G."/>
        </authorList>
    </citation>
    <scope>NUCLEOTIDE SEQUENCE [LARGE SCALE GENOMIC DNA]</scope>
    <source>
        <strain evidence="2 4">CDC#1407-AL-14</strain>
    </source>
</reference>
<dbReference type="EMBL" id="UGNW01000001">
    <property type="protein sequence ID" value="STX33069.1"/>
    <property type="molecule type" value="Genomic_DNA"/>
</dbReference>
<keyword evidence="1" id="KW-0472">Membrane</keyword>
<evidence type="ECO:0008006" key="6">
    <source>
        <dbReference type="Google" id="ProtNLM"/>
    </source>
</evidence>